<comment type="caution">
    <text evidence="1">The sequence shown here is derived from an EMBL/GenBank/DDBJ whole genome shotgun (WGS) entry which is preliminary data.</text>
</comment>
<dbReference type="EMBL" id="JANAVB010022999">
    <property type="protein sequence ID" value="KAJ6823350.1"/>
    <property type="molecule type" value="Genomic_DNA"/>
</dbReference>
<protein>
    <submittedName>
        <fullName evidence="1">Uncharacterized protein</fullName>
    </submittedName>
</protein>
<evidence type="ECO:0000313" key="2">
    <source>
        <dbReference type="Proteomes" id="UP001140949"/>
    </source>
</evidence>
<proteinExistence type="predicted"/>
<accession>A0AAX6G3Y4</accession>
<organism evidence="1 2">
    <name type="scientific">Iris pallida</name>
    <name type="common">Sweet iris</name>
    <dbReference type="NCBI Taxonomy" id="29817"/>
    <lineage>
        <taxon>Eukaryota</taxon>
        <taxon>Viridiplantae</taxon>
        <taxon>Streptophyta</taxon>
        <taxon>Embryophyta</taxon>
        <taxon>Tracheophyta</taxon>
        <taxon>Spermatophyta</taxon>
        <taxon>Magnoliopsida</taxon>
        <taxon>Liliopsida</taxon>
        <taxon>Asparagales</taxon>
        <taxon>Iridaceae</taxon>
        <taxon>Iridoideae</taxon>
        <taxon>Irideae</taxon>
        <taxon>Iris</taxon>
    </lineage>
</organism>
<reference evidence="1" key="2">
    <citation type="submission" date="2023-04" db="EMBL/GenBank/DDBJ databases">
        <authorList>
            <person name="Bruccoleri R.E."/>
            <person name="Oakeley E.J."/>
            <person name="Faust A.-M."/>
            <person name="Dessus-Babus S."/>
            <person name="Altorfer M."/>
            <person name="Burckhardt D."/>
            <person name="Oertli M."/>
            <person name="Naumann U."/>
            <person name="Petersen F."/>
            <person name="Wong J."/>
        </authorList>
    </citation>
    <scope>NUCLEOTIDE SEQUENCE</scope>
    <source>
        <strain evidence="1">GSM-AAB239-AS_SAM_17_03QT</strain>
        <tissue evidence="1">Leaf</tissue>
    </source>
</reference>
<sequence length="54" mass="6186">MMFMSDQDWRSCSVLCVYLAFLPVGVGYSGLRLRMGWVVYFLVAILERFCGLVS</sequence>
<name>A0AAX6G3Y4_IRIPA</name>
<dbReference type="Proteomes" id="UP001140949">
    <property type="component" value="Unassembled WGS sequence"/>
</dbReference>
<evidence type="ECO:0000313" key="1">
    <source>
        <dbReference type="EMBL" id="KAJ6823350.1"/>
    </source>
</evidence>
<reference evidence="1" key="1">
    <citation type="journal article" date="2023" name="GigaByte">
        <title>Genome assembly of the bearded iris, Iris pallida Lam.</title>
        <authorList>
            <person name="Bruccoleri R.E."/>
            <person name="Oakeley E.J."/>
            <person name="Faust A.M.E."/>
            <person name="Altorfer M."/>
            <person name="Dessus-Babus S."/>
            <person name="Burckhardt D."/>
            <person name="Oertli M."/>
            <person name="Naumann U."/>
            <person name="Petersen F."/>
            <person name="Wong J."/>
        </authorList>
    </citation>
    <scope>NUCLEOTIDE SEQUENCE</scope>
    <source>
        <strain evidence="1">GSM-AAB239-AS_SAM_17_03QT</strain>
    </source>
</reference>
<dbReference type="AlphaFoldDB" id="A0AAX6G3Y4"/>
<gene>
    <name evidence="1" type="ORF">M6B38_384160</name>
</gene>
<keyword evidence="2" id="KW-1185">Reference proteome</keyword>